<dbReference type="AlphaFoldDB" id="A0A4Y2PLB4"/>
<proteinExistence type="predicted"/>
<keyword evidence="1" id="KW-0812">Transmembrane</keyword>
<dbReference type="Proteomes" id="UP000499080">
    <property type="component" value="Unassembled WGS sequence"/>
</dbReference>
<reference evidence="2 3" key="1">
    <citation type="journal article" date="2019" name="Sci. Rep.">
        <title>Orb-weaving spider Araneus ventricosus genome elucidates the spidroin gene catalogue.</title>
        <authorList>
            <person name="Kono N."/>
            <person name="Nakamura H."/>
            <person name="Ohtoshi R."/>
            <person name="Moran D.A.P."/>
            <person name="Shinohara A."/>
            <person name="Yoshida Y."/>
            <person name="Fujiwara M."/>
            <person name="Mori M."/>
            <person name="Tomita M."/>
            <person name="Arakawa K."/>
        </authorList>
    </citation>
    <scope>NUCLEOTIDE SEQUENCE [LARGE SCALE GENOMIC DNA]</scope>
</reference>
<gene>
    <name evidence="2" type="ORF">AVEN_145178_1</name>
</gene>
<evidence type="ECO:0000256" key="1">
    <source>
        <dbReference type="SAM" id="Phobius"/>
    </source>
</evidence>
<name>A0A4Y2PLB4_ARAVE</name>
<sequence length="125" mass="13762">MFGIIDGAVDDDVNPILYMGGCFTALAGFELFKLFERLRTNSICCVNQVMFVLIEGSPLQSFEPAGGRLTSTSVGLTHYMRFSACNRPHMHGGSHRVSSLEPSCPVAVISPRPLTEMDFRSNKFL</sequence>
<organism evidence="2 3">
    <name type="scientific">Araneus ventricosus</name>
    <name type="common">Orbweaver spider</name>
    <name type="synonym">Epeira ventricosa</name>
    <dbReference type="NCBI Taxonomy" id="182803"/>
    <lineage>
        <taxon>Eukaryota</taxon>
        <taxon>Metazoa</taxon>
        <taxon>Ecdysozoa</taxon>
        <taxon>Arthropoda</taxon>
        <taxon>Chelicerata</taxon>
        <taxon>Arachnida</taxon>
        <taxon>Araneae</taxon>
        <taxon>Araneomorphae</taxon>
        <taxon>Entelegynae</taxon>
        <taxon>Araneoidea</taxon>
        <taxon>Araneidae</taxon>
        <taxon>Araneus</taxon>
    </lineage>
</organism>
<dbReference type="EMBL" id="BGPR01011747">
    <property type="protein sequence ID" value="GBN52758.1"/>
    <property type="molecule type" value="Genomic_DNA"/>
</dbReference>
<accession>A0A4Y2PLB4</accession>
<keyword evidence="1" id="KW-1133">Transmembrane helix</keyword>
<evidence type="ECO:0000313" key="3">
    <source>
        <dbReference type="Proteomes" id="UP000499080"/>
    </source>
</evidence>
<keyword evidence="1" id="KW-0472">Membrane</keyword>
<feature type="transmembrane region" description="Helical" evidence="1">
    <location>
        <begin position="16"/>
        <end position="32"/>
    </location>
</feature>
<evidence type="ECO:0000313" key="2">
    <source>
        <dbReference type="EMBL" id="GBN52758.1"/>
    </source>
</evidence>
<protein>
    <submittedName>
        <fullName evidence="2">Uncharacterized protein</fullName>
    </submittedName>
</protein>
<keyword evidence="3" id="KW-1185">Reference proteome</keyword>
<comment type="caution">
    <text evidence="2">The sequence shown here is derived from an EMBL/GenBank/DDBJ whole genome shotgun (WGS) entry which is preliminary data.</text>
</comment>